<dbReference type="InterPro" id="IPR016032">
    <property type="entry name" value="Sig_transdc_resp-reg_C-effctor"/>
</dbReference>
<evidence type="ECO:0000259" key="4">
    <source>
        <dbReference type="PROSITE" id="PS50043"/>
    </source>
</evidence>
<dbReference type="CDD" id="cd17535">
    <property type="entry name" value="REC_NarL-like"/>
    <property type="match status" value="1"/>
</dbReference>
<evidence type="ECO:0000256" key="2">
    <source>
        <dbReference type="ARBA" id="ARBA00023125"/>
    </source>
</evidence>
<organism evidence="6 7">
    <name type="scientific">Massilia litorea</name>
    <dbReference type="NCBI Taxonomy" id="2769491"/>
    <lineage>
        <taxon>Bacteria</taxon>
        <taxon>Pseudomonadati</taxon>
        <taxon>Pseudomonadota</taxon>
        <taxon>Betaproteobacteria</taxon>
        <taxon>Burkholderiales</taxon>
        <taxon>Oxalobacteraceae</taxon>
        <taxon>Telluria group</taxon>
        <taxon>Massilia</taxon>
    </lineage>
</organism>
<reference evidence="6 7" key="1">
    <citation type="submission" date="2020-10" db="EMBL/GenBank/DDBJ databases">
        <title>Genome sequencing of Massilia sp. LPB0304.</title>
        <authorList>
            <person name="Kim J."/>
        </authorList>
    </citation>
    <scope>NUCLEOTIDE SEQUENCE [LARGE SCALE GENOMIC DNA]</scope>
    <source>
        <strain evidence="6 7">LPB0304</strain>
    </source>
</reference>
<feature type="modified residue" description="4-aspartylphosphate" evidence="3">
    <location>
        <position position="58"/>
    </location>
</feature>
<name>A0A7L9UAP1_9BURK</name>
<dbReference type="PROSITE" id="PS50110">
    <property type="entry name" value="RESPONSE_REGULATORY"/>
    <property type="match status" value="1"/>
</dbReference>
<dbReference type="Gene3D" id="3.40.50.2300">
    <property type="match status" value="1"/>
</dbReference>
<dbReference type="SUPFAM" id="SSF52172">
    <property type="entry name" value="CheY-like"/>
    <property type="match status" value="1"/>
</dbReference>
<dbReference type="PANTHER" id="PTHR43214">
    <property type="entry name" value="TWO-COMPONENT RESPONSE REGULATOR"/>
    <property type="match status" value="1"/>
</dbReference>
<keyword evidence="7" id="KW-1185">Reference proteome</keyword>
<feature type="domain" description="Response regulatory" evidence="5">
    <location>
        <begin position="7"/>
        <end position="123"/>
    </location>
</feature>
<dbReference type="InterPro" id="IPR011006">
    <property type="entry name" value="CheY-like_superfamily"/>
</dbReference>
<dbReference type="InterPro" id="IPR001789">
    <property type="entry name" value="Sig_transdc_resp-reg_receiver"/>
</dbReference>
<evidence type="ECO:0000259" key="5">
    <source>
        <dbReference type="PROSITE" id="PS50110"/>
    </source>
</evidence>
<gene>
    <name evidence="6" type="ORF">LPB04_19340</name>
</gene>
<dbReference type="GO" id="GO:0003677">
    <property type="term" value="F:DNA binding"/>
    <property type="evidence" value="ECO:0007669"/>
    <property type="project" value="UniProtKB-KW"/>
</dbReference>
<dbReference type="RefSeq" id="WP_193689099.1">
    <property type="nucleotide sequence ID" value="NZ_CP062941.1"/>
</dbReference>
<dbReference type="KEGG" id="mlir:LPB04_19340"/>
<feature type="domain" description="HTH luxR-type" evidence="4">
    <location>
        <begin position="145"/>
        <end position="210"/>
    </location>
</feature>
<dbReference type="AlphaFoldDB" id="A0A7L9UAP1"/>
<dbReference type="Proteomes" id="UP000593875">
    <property type="component" value="Chromosome"/>
</dbReference>
<dbReference type="SMART" id="SM00448">
    <property type="entry name" value="REC"/>
    <property type="match status" value="1"/>
</dbReference>
<sequence>MSTDRISILLVDDHRVVRNGIRLMLGTADDIEVVGEAETAQDALQFANEHDVDVVLVDINLPDKSGLDLIKRLRTLKPETAAVVLTAYPEETYALRAFRQGAAGYLNKNSSTDVIVAAVRKAAAGGRYLTPETMERFAGMLGGDRLGSHALLSDRELEVLKRLAEGESLVRIAGQLHLSPSTVTTYRARVLDKMGMKSNAELTRYAIEHGLLG</sequence>
<dbReference type="Pfam" id="PF00196">
    <property type="entry name" value="GerE"/>
    <property type="match status" value="1"/>
</dbReference>
<keyword evidence="2" id="KW-0238">DNA-binding</keyword>
<dbReference type="InterPro" id="IPR058245">
    <property type="entry name" value="NreC/VraR/RcsB-like_REC"/>
</dbReference>
<accession>A0A7L9UAP1</accession>
<dbReference type="SUPFAM" id="SSF46894">
    <property type="entry name" value="C-terminal effector domain of the bipartite response regulators"/>
    <property type="match status" value="1"/>
</dbReference>
<evidence type="ECO:0000256" key="1">
    <source>
        <dbReference type="ARBA" id="ARBA00022553"/>
    </source>
</evidence>
<protein>
    <submittedName>
        <fullName evidence="6">Response regulator transcription factor</fullName>
    </submittedName>
</protein>
<dbReference type="CDD" id="cd06170">
    <property type="entry name" value="LuxR_C_like"/>
    <property type="match status" value="1"/>
</dbReference>
<dbReference type="Pfam" id="PF00072">
    <property type="entry name" value="Response_reg"/>
    <property type="match status" value="1"/>
</dbReference>
<dbReference type="PRINTS" id="PR00038">
    <property type="entry name" value="HTHLUXR"/>
</dbReference>
<dbReference type="PANTHER" id="PTHR43214:SF42">
    <property type="entry name" value="TRANSCRIPTIONAL REGULATORY PROTEIN DESR"/>
    <property type="match status" value="1"/>
</dbReference>
<dbReference type="GO" id="GO:0000160">
    <property type="term" value="P:phosphorelay signal transduction system"/>
    <property type="evidence" value="ECO:0007669"/>
    <property type="project" value="InterPro"/>
</dbReference>
<keyword evidence="1 3" id="KW-0597">Phosphoprotein</keyword>
<dbReference type="PROSITE" id="PS50043">
    <property type="entry name" value="HTH_LUXR_2"/>
    <property type="match status" value="1"/>
</dbReference>
<proteinExistence type="predicted"/>
<dbReference type="InterPro" id="IPR039420">
    <property type="entry name" value="WalR-like"/>
</dbReference>
<dbReference type="EMBL" id="CP062941">
    <property type="protein sequence ID" value="QOL52131.1"/>
    <property type="molecule type" value="Genomic_DNA"/>
</dbReference>
<dbReference type="InterPro" id="IPR000792">
    <property type="entry name" value="Tscrpt_reg_LuxR_C"/>
</dbReference>
<evidence type="ECO:0000313" key="6">
    <source>
        <dbReference type="EMBL" id="QOL52131.1"/>
    </source>
</evidence>
<evidence type="ECO:0000256" key="3">
    <source>
        <dbReference type="PROSITE-ProRule" id="PRU00169"/>
    </source>
</evidence>
<dbReference type="SMART" id="SM00421">
    <property type="entry name" value="HTH_LUXR"/>
    <property type="match status" value="1"/>
</dbReference>
<dbReference type="GO" id="GO:0006355">
    <property type="term" value="P:regulation of DNA-templated transcription"/>
    <property type="evidence" value="ECO:0007669"/>
    <property type="project" value="InterPro"/>
</dbReference>
<evidence type="ECO:0000313" key="7">
    <source>
        <dbReference type="Proteomes" id="UP000593875"/>
    </source>
</evidence>